<proteinExistence type="predicted"/>
<evidence type="ECO:0000313" key="1">
    <source>
        <dbReference type="EMBL" id="QDX94112.1"/>
    </source>
</evidence>
<evidence type="ECO:0000313" key="2">
    <source>
        <dbReference type="Proteomes" id="UP000319432"/>
    </source>
</evidence>
<dbReference type="EMBL" id="CP033464">
    <property type="protein sequence ID" value="QDX94112.1"/>
    <property type="molecule type" value="Genomic_DNA"/>
</dbReference>
<dbReference type="Pfam" id="PF09929">
    <property type="entry name" value="DUF2161"/>
    <property type="match status" value="1"/>
</dbReference>
<sequence>MKKIKKKIYEVDLYKPVQQYFSHLGYEVRGEVNHCDMVAVKDKELIIIELKRTLTIELLIQATKRQRLTDQVYVAIPKPTYSLFSKKWRDICHLLRRLEVGLILVTFDEEGGSVDSKLSPAPFDRIKSMQRGKKKREKLLTEVKERHGDYNIGGSTKTKLITAYKQTCIHIACCLKRYGPLSPKALREKGTGDKTLSVLTKNYYGWFEKISRGTYTISALGKEELHTYPDLISYYEELL</sequence>
<dbReference type="AlphaFoldDB" id="A0A518VAT6"/>
<accession>A0A518VAT6</accession>
<dbReference type="OrthoDB" id="9795163at2"/>
<dbReference type="InterPro" id="IPR011335">
    <property type="entry name" value="Restrct_endonuc-II-like"/>
</dbReference>
<organism evidence="1 2">
    <name type="scientific">Brevibacillus laterosporus</name>
    <name type="common">Bacillus laterosporus</name>
    <dbReference type="NCBI Taxonomy" id="1465"/>
    <lineage>
        <taxon>Bacteria</taxon>
        <taxon>Bacillati</taxon>
        <taxon>Bacillota</taxon>
        <taxon>Bacilli</taxon>
        <taxon>Bacillales</taxon>
        <taxon>Paenibacillaceae</taxon>
        <taxon>Brevibacillus</taxon>
    </lineage>
</organism>
<keyword evidence="2" id="KW-1185">Reference proteome</keyword>
<name>A0A518VAT6_BRELA</name>
<dbReference type="Proteomes" id="UP000319432">
    <property type="component" value="Chromosome"/>
</dbReference>
<dbReference type="SUPFAM" id="SSF52980">
    <property type="entry name" value="Restriction endonuclease-like"/>
    <property type="match status" value="1"/>
</dbReference>
<reference evidence="1 2" key="1">
    <citation type="submission" date="2018-11" db="EMBL/GenBank/DDBJ databases">
        <title>Phylogenetic determinants of toxin gene distribution in genomes of Brevibacillus laterosporus.</title>
        <authorList>
            <person name="Glare T.R."/>
            <person name="Durrant A."/>
            <person name="Berry C."/>
            <person name="Palma L."/>
            <person name="Ormskirk M."/>
            <person name="Cox M.O."/>
        </authorList>
    </citation>
    <scope>NUCLEOTIDE SEQUENCE [LARGE SCALE GENOMIC DNA]</scope>
    <source>
        <strain evidence="1 2">1821L</strain>
    </source>
</reference>
<protein>
    <submittedName>
        <fullName evidence="1">Uncharacterized protein</fullName>
    </submittedName>
</protein>
<dbReference type="InterPro" id="IPR018679">
    <property type="entry name" value="DUF2161"/>
</dbReference>
<gene>
    <name evidence="1" type="ORF">EEL30_18560</name>
</gene>